<protein>
    <submittedName>
        <fullName evidence="1">Uncharacterized protein</fullName>
    </submittedName>
</protein>
<keyword evidence="2" id="KW-1185">Reference proteome</keyword>
<gene>
    <name evidence="1" type="ORF">HPB50_014220</name>
</gene>
<comment type="caution">
    <text evidence="1">The sequence shown here is derived from an EMBL/GenBank/DDBJ whole genome shotgun (WGS) entry which is preliminary data.</text>
</comment>
<organism evidence="1 2">
    <name type="scientific">Hyalomma asiaticum</name>
    <name type="common">Tick</name>
    <dbReference type="NCBI Taxonomy" id="266040"/>
    <lineage>
        <taxon>Eukaryota</taxon>
        <taxon>Metazoa</taxon>
        <taxon>Ecdysozoa</taxon>
        <taxon>Arthropoda</taxon>
        <taxon>Chelicerata</taxon>
        <taxon>Arachnida</taxon>
        <taxon>Acari</taxon>
        <taxon>Parasitiformes</taxon>
        <taxon>Ixodida</taxon>
        <taxon>Ixodoidea</taxon>
        <taxon>Ixodidae</taxon>
        <taxon>Hyalomminae</taxon>
        <taxon>Hyalomma</taxon>
    </lineage>
</organism>
<evidence type="ECO:0000313" key="1">
    <source>
        <dbReference type="EMBL" id="KAH6946623.1"/>
    </source>
</evidence>
<proteinExistence type="predicted"/>
<sequence>MKAEEEETACASEKKKRARAGELVLEDGQNGPEVYRTGIEMQGLGTEAPAFWTTSTSCLPPRKICSWPAAVGEPASTCVVHSTGCDLPSGERASQDLRLALKRPRLLPTMAATVYRVVGRPLAL</sequence>
<evidence type="ECO:0000313" key="2">
    <source>
        <dbReference type="Proteomes" id="UP000821845"/>
    </source>
</evidence>
<accession>A0ACB7TKG5</accession>
<name>A0ACB7TKG5_HYAAI</name>
<dbReference type="Proteomes" id="UP000821845">
    <property type="component" value="Chromosome 1"/>
</dbReference>
<reference evidence="1" key="1">
    <citation type="submission" date="2020-05" db="EMBL/GenBank/DDBJ databases">
        <title>Large-scale comparative analyses of tick genomes elucidate their genetic diversity and vector capacities.</title>
        <authorList>
            <person name="Jia N."/>
            <person name="Wang J."/>
            <person name="Shi W."/>
            <person name="Du L."/>
            <person name="Sun Y."/>
            <person name="Zhan W."/>
            <person name="Jiang J."/>
            <person name="Wang Q."/>
            <person name="Zhang B."/>
            <person name="Ji P."/>
            <person name="Sakyi L.B."/>
            <person name="Cui X."/>
            <person name="Yuan T."/>
            <person name="Jiang B."/>
            <person name="Yang W."/>
            <person name="Lam T.T.-Y."/>
            <person name="Chang Q."/>
            <person name="Ding S."/>
            <person name="Wang X."/>
            <person name="Zhu J."/>
            <person name="Ruan X."/>
            <person name="Zhao L."/>
            <person name="Wei J."/>
            <person name="Que T."/>
            <person name="Du C."/>
            <person name="Cheng J."/>
            <person name="Dai P."/>
            <person name="Han X."/>
            <person name="Huang E."/>
            <person name="Gao Y."/>
            <person name="Liu J."/>
            <person name="Shao H."/>
            <person name="Ye R."/>
            <person name="Li L."/>
            <person name="Wei W."/>
            <person name="Wang X."/>
            <person name="Wang C."/>
            <person name="Yang T."/>
            <person name="Huo Q."/>
            <person name="Li W."/>
            <person name="Guo W."/>
            <person name="Chen H."/>
            <person name="Zhou L."/>
            <person name="Ni X."/>
            <person name="Tian J."/>
            <person name="Zhou Y."/>
            <person name="Sheng Y."/>
            <person name="Liu T."/>
            <person name="Pan Y."/>
            <person name="Xia L."/>
            <person name="Li J."/>
            <person name="Zhao F."/>
            <person name="Cao W."/>
        </authorList>
    </citation>
    <scope>NUCLEOTIDE SEQUENCE</scope>
    <source>
        <strain evidence="1">Hyas-2018</strain>
    </source>
</reference>
<dbReference type="EMBL" id="CM023481">
    <property type="protein sequence ID" value="KAH6946623.1"/>
    <property type="molecule type" value="Genomic_DNA"/>
</dbReference>